<comment type="caution">
    <text evidence="4">The sequence shown here is derived from an EMBL/GenBank/DDBJ whole genome shotgun (WGS) entry which is preliminary data.</text>
</comment>
<dbReference type="Gene3D" id="1.25.40.20">
    <property type="entry name" value="Ankyrin repeat-containing domain"/>
    <property type="match status" value="1"/>
</dbReference>
<keyword evidence="5" id="KW-1185">Reference proteome</keyword>
<accession>A0A812VHI7</accession>
<evidence type="ECO:0000313" key="5">
    <source>
        <dbReference type="Proteomes" id="UP000649617"/>
    </source>
</evidence>
<dbReference type="PANTHER" id="PTHR24201">
    <property type="entry name" value="ANK_REP_REGION DOMAIN-CONTAINING PROTEIN"/>
    <property type="match status" value="1"/>
</dbReference>
<dbReference type="Proteomes" id="UP000649617">
    <property type="component" value="Unassembled WGS sequence"/>
</dbReference>
<dbReference type="PANTHER" id="PTHR24201:SF14">
    <property type="entry name" value="CYCLIN-DEPENDENT KINASE 4 INHIBITOR C-LIKE"/>
    <property type="match status" value="1"/>
</dbReference>
<name>A0A812VHI7_SYMPI</name>
<proteinExistence type="predicted"/>
<organism evidence="4 5">
    <name type="scientific">Symbiodinium pilosum</name>
    <name type="common">Dinoflagellate</name>
    <dbReference type="NCBI Taxonomy" id="2952"/>
    <lineage>
        <taxon>Eukaryota</taxon>
        <taxon>Sar</taxon>
        <taxon>Alveolata</taxon>
        <taxon>Dinophyceae</taxon>
        <taxon>Suessiales</taxon>
        <taxon>Symbiodiniaceae</taxon>
        <taxon>Symbiodinium</taxon>
    </lineage>
</organism>
<dbReference type="PROSITE" id="PS50297">
    <property type="entry name" value="ANK_REP_REGION"/>
    <property type="match status" value="1"/>
</dbReference>
<gene>
    <name evidence="4" type="primary">Ankrd28</name>
    <name evidence="4" type="ORF">SPIL2461_LOCUS16622</name>
</gene>
<dbReference type="AlphaFoldDB" id="A0A812VHI7"/>
<feature type="repeat" description="ANK" evidence="3">
    <location>
        <begin position="320"/>
        <end position="352"/>
    </location>
</feature>
<dbReference type="Pfam" id="PF12796">
    <property type="entry name" value="Ank_2"/>
    <property type="match status" value="1"/>
</dbReference>
<dbReference type="SUPFAM" id="SSF48403">
    <property type="entry name" value="Ankyrin repeat"/>
    <property type="match status" value="1"/>
</dbReference>
<keyword evidence="1" id="KW-0677">Repeat</keyword>
<dbReference type="OrthoDB" id="426293at2759"/>
<dbReference type="InterPro" id="IPR050776">
    <property type="entry name" value="Ank_Repeat/CDKN_Inhibitor"/>
</dbReference>
<dbReference type="GO" id="GO:0005634">
    <property type="term" value="C:nucleus"/>
    <property type="evidence" value="ECO:0007669"/>
    <property type="project" value="TreeGrafter"/>
</dbReference>
<dbReference type="SMART" id="SM00248">
    <property type="entry name" value="ANK"/>
    <property type="match status" value="3"/>
</dbReference>
<sequence length="382" mass="41555">MPQSMQKHLRSATTRDVEKKLGKGKPVSFIRIGDGDVFCLSGSAGSNLEGISYAAHKAQCNDLATSLQQLGSHDDSNMYVLVGTFFLCRNGVGSDFDSFLQTHEMHSNFKGFITSVFYLDLTGRENPSGSGNYGPPPNPVVPSTFPSLVGRKVVVVGPRHLQKLSHTLNTASFLEASNAADRVDSLVQKMRLESAKWPKENVVFLVSGGFGGRLAILKAFKHLGHKDSFIDTGASLDGFAGEESRSFNQRGRELYDAAWQGDFDGVFDALEAGADPYAKYGVRKITALHVAARTGNRQILDMLLTWEKAPKPQLDVQNKDGETPLFGAVIEGHVGTTQALVDAKADVNVKDNEGRTVLCIAQQREQQDFVDFLISRGAIDSE</sequence>
<evidence type="ECO:0000256" key="3">
    <source>
        <dbReference type="PROSITE-ProRule" id="PRU00023"/>
    </source>
</evidence>
<dbReference type="InterPro" id="IPR036770">
    <property type="entry name" value="Ankyrin_rpt-contain_sf"/>
</dbReference>
<dbReference type="EMBL" id="CAJNIZ010042693">
    <property type="protein sequence ID" value="CAE7632628.1"/>
    <property type="molecule type" value="Genomic_DNA"/>
</dbReference>
<evidence type="ECO:0000256" key="2">
    <source>
        <dbReference type="ARBA" id="ARBA00023043"/>
    </source>
</evidence>
<reference evidence="4" key="1">
    <citation type="submission" date="2021-02" db="EMBL/GenBank/DDBJ databases">
        <authorList>
            <person name="Dougan E. K."/>
            <person name="Rhodes N."/>
            <person name="Thang M."/>
            <person name="Chan C."/>
        </authorList>
    </citation>
    <scope>NUCLEOTIDE SEQUENCE</scope>
</reference>
<keyword evidence="2 3" id="KW-0040">ANK repeat</keyword>
<dbReference type="InterPro" id="IPR002110">
    <property type="entry name" value="Ankyrin_rpt"/>
</dbReference>
<dbReference type="PROSITE" id="PS50088">
    <property type="entry name" value="ANK_REPEAT"/>
    <property type="match status" value="1"/>
</dbReference>
<evidence type="ECO:0000313" key="4">
    <source>
        <dbReference type="EMBL" id="CAE7632628.1"/>
    </source>
</evidence>
<evidence type="ECO:0000256" key="1">
    <source>
        <dbReference type="ARBA" id="ARBA00022737"/>
    </source>
</evidence>
<protein>
    <submittedName>
        <fullName evidence="4">Ankrd28 protein</fullName>
    </submittedName>
</protein>